<keyword evidence="1" id="KW-0812">Transmembrane</keyword>
<accession>A0A4Q7M6G6</accession>
<evidence type="ECO:0000313" key="3">
    <source>
        <dbReference type="Proteomes" id="UP000293852"/>
    </source>
</evidence>
<keyword evidence="1" id="KW-1133">Transmembrane helix</keyword>
<organism evidence="2 3">
    <name type="scientific">Xylanimonas ulmi</name>
    <dbReference type="NCBI Taxonomy" id="228973"/>
    <lineage>
        <taxon>Bacteria</taxon>
        <taxon>Bacillati</taxon>
        <taxon>Actinomycetota</taxon>
        <taxon>Actinomycetes</taxon>
        <taxon>Micrococcales</taxon>
        <taxon>Promicromonosporaceae</taxon>
        <taxon>Xylanimonas</taxon>
    </lineage>
</organism>
<proteinExistence type="predicted"/>
<dbReference type="EMBL" id="SGWX01000001">
    <property type="protein sequence ID" value="RZS63091.1"/>
    <property type="molecule type" value="Genomic_DNA"/>
</dbReference>
<sequence>MRARAKGCGGDERGAGALEYVGVVALVVAVCLALLMRSTAIGQTLAAKLCEAVGGSCATAASPVPPAERATPPSHPCTVSTAVRKAQGSVSVSFVRLGGGVGMTIEERSDGTFVVTLHGDGSLGASLSAGEVRGKLRILGQGGAVGANASVGVDERLAVGAEYTFASSQEAADFQEWAYRQFGKDAAKGVGALTGPLLSPSIGFAVEAGALVYDRLTGYDYQPPAPSAVSVSGELSGRGAVQAGGAEAGATLSSALGARQDMRTGETTFYNKVSLSAEAAVSLGLNVGGHSKGAVALVMAVTLDKDNVLTSVGLNGLATADGAYDLSGLAPVPLEALRGSGGAGLNLRAEFDVTDANRAQTWSTLADLGLVATTGPAGPGLAQAAAMQWIVREARAGGDITAQTLDVSSQDLLDAAVGVKAPLVGGVGVGVGGETASRTSTGAWYLGDHGWKRWEACR</sequence>
<comment type="caution">
    <text evidence="2">The sequence shown here is derived from an EMBL/GenBank/DDBJ whole genome shotgun (WGS) entry which is preliminary data.</text>
</comment>
<dbReference type="RefSeq" id="WP_130416499.1">
    <property type="nucleotide sequence ID" value="NZ_SGWX01000001.1"/>
</dbReference>
<keyword evidence="1" id="KW-0472">Membrane</keyword>
<dbReference type="Proteomes" id="UP000293852">
    <property type="component" value="Unassembled WGS sequence"/>
</dbReference>
<evidence type="ECO:0000313" key="2">
    <source>
        <dbReference type="EMBL" id="RZS63091.1"/>
    </source>
</evidence>
<gene>
    <name evidence="2" type="ORF">EV386_3449</name>
</gene>
<protein>
    <submittedName>
        <fullName evidence="2">Uncharacterized protein</fullName>
    </submittedName>
</protein>
<dbReference type="AlphaFoldDB" id="A0A4Q7M6G6"/>
<keyword evidence="3" id="KW-1185">Reference proteome</keyword>
<name>A0A4Q7M6G6_9MICO</name>
<feature type="transmembrane region" description="Helical" evidence="1">
    <location>
        <begin position="20"/>
        <end position="40"/>
    </location>
</feature>
<dbReference type="OrthoDB" id="4825107at2"/>
<reference evidence="2 3" key="1">
    <citation type="submission" date="2019-02" db="EMBL/GenBank/DDBJ databases">
        <title>Sequencing the genomes of 1000 actinobacteria strains.</title>
        <authorList>
            <person name="Klenk H.-P."/>
        </authorList>
    </citation>
    <scope>NUCLEOTIDE SEQUENCE [LARGE SCALE GENOMIC DNA]</scope>
    <source>
        <strain evidence="2 3">DSM 16932</strain>
    </source>
</reference>
<evidence type="ECO:0000256" key="1">
    <source>
        <dbReference type="SAM" id="Phobius"/>
    </source>
</evidence>